<evidence type="ECO:0000313" key="10">
    <source>
        <dbReference type="Proteomes" id="UP000559117"/>
    </source>
</evidence>
<dbReference type="EMBL" id="JACHFH010000018">
    <property type="protein sequence ID" value="MBB5336482.1"/>
    <property type="molecule type" value="Genomic_DNA"/>
</dbReference>
<keyword evidence="6" id="KW-1003">Cell membrane</keyword>
<keyword evidence="5 6" id="KW-0520">NAD</keyword>
<keyword evidence="2 6" id="KW-0813">Transport</keyword>
<reference evidence="9 10" key="1">
    <citation type="submission" date="2020-08" db="EMBL/GenBank/DDBJ databases">
        <title>Genomic Encyclopedia of Type Strains, Phase IV (KMG-IV): sequencing the most valuable type-strain genomes for metagenomic binning, comparative biology and taxonomic classification.</title>
        <authorList>
            <person name="Goeker M."/>
        </authorList>
    </citation>
    <scope>NUCLEOTIDE SEQUENCE [LARGE SCALE GENOMIC DNA]</scope>
    <source>
        <strain evidence="9 10">DSM 24661</strain>
    </source>
</reference>
<keyword evidence="3 6" id="KW-0874">Quinone</keyword>
<gene>
    <name evidence="6" type="primary">nuoD</name>
    <name evidence="9" type="ORF">HNR32_001631</name>
</gene>
<accession>A0A840UQP0</accession>
<proteinExistence type="inferred from homology"/>
<keyword evidence="10" id="KW-1185">Reference proteome</keyword>
<feature type="domain" description="NADH-quinone oxidoreductase subunit D" evidence="8">
    <location>
        <begin position="120"/>
        <end position="294"/>
    </location>
</feature>
<dbReference type="PROSITE" id="PS00535">
    <property type="entry name" value="COMPLEX1_49K"/>
    <property type="match status" value="1"/>
</dbReference>
<dbReference type="SUPFAM" id="SSF56762">
    <property type="entry name" value="HydB/Nqo4-like"/>
    <property type="match status" value="1"/>
</dbReference>
<dbReference type="Gene3D" id="1.10.645.10">
    <property type="entry name" value="Cytochrome-c3 Hydrogenase, chain B"/>
    <property type="match status" value="1"/>
</dbReference>
<evidence type="ECO:0000256" key="5">
    <source>
        <dbReference type="ARBA" id="ARBA00023027"/>
    </source>
</evidence>
<evidence type="ECO:0000256" key="2">
    <source>
        <dbReference type="ARBA" id="ARBA00022448"/>
    </source>
</evidence>
<dbReference type="GO" id="GO:0051287">
    <property type="term" value="F:NAD binding"/>
    <property type="evidence" value="ECO:0007669"/>
    <property type="project" value="InterPro"/>
</dbReference>
<comment type="caution">
    <text evidence="9">The sequence shown here is derived from an EMBL/GenBank/DDBJ whole genome shotgun (WGS) entry which is preliminary data.</text>
</comment>
<organism evidence="9 10">
    <name type="scientific">Pectinatus brassicae</name>
    <dbReference type="NCBI Taxonomy" id="862415"/>
    <lineage>
        <taxon>Bacteria</taxon>
        <taxon>Bacillati</taxon>
        <taxon>Bacillota</taxon>
        <taxon>Negativicutes</taxon>
        <taxon>Selenomonadales</taxon>
        <taxon>Selenomonadaceae</taxon>
        <taxon>Pectinatus</taxon>
    </lineage>
</organism>
<dbReference type="InterPro" id="IPR022885">
    <property type="entry name" value="NDH1_su_D/H"/>
</dbReference>
<comment type="catalytic activity">
    <reaction evidence="6">
        <text>a quinone + NADH + 5 H(+)(in) = a quinol + NAD(+) + 4 H(+)(out)</text>
        <dbReference type="Rhea" id="RHEA:57888"/>
        <dbReference type="ChEBI" id="CHEBI:15378"/>
        <dbReference type="ChEBI" id="CHEBI:24646"/>
        <dbReference type="ChEBI" id="CHEBI:57540"/>
        <dbReference type="ChEBI" id="CHEBI:57945"/>
        <dbReference type="ChEBI" id="CHEBI:132124"/>
    </reaction>
</comment>
<evidence type="ECO:0000256" key="4">
    <source>
        <dbReference type="ARBA" id="ARBA00022967"/>
    </source>
</evidence>
<dbReference type="AlphaFoldDB" id="A0A840UQP0"/>
<evidence type="ECO:0000313" key="9">
    <source>
        <dbReference type="EMBL" id="MBB5336482.1"/>
    </source>
</evidence>
<dbReference type="InterPro" id="IPR029014">
    <property type="entry name" value="NiFe-Hase_large"/>
</dbReference>
<comment type="similarity">
    <text evidence="1 6 7">Belongs to the complex I 49 kDa subunit family.</text>
</comment>
<dbReference type="NCBIfam" id="NF004739">
    <property type="entry name" value="PRK06075.1"/>
    <property type="match status" value="1"/>
</dbReference>
<dbReference type="GO" id="GO:0050136">
    <property type="term" value="F:NADH dehydrogenase (quinone) (non-electrogenic) activity"/>
    <property type="evidence" value="ECO:0007669"/>
    <property type="project" value="UniProtKB-UniRule"/>
</dbReference>
<evidence type="ECO:0000256" key="6">
    <source>
        <dbReference type="HAMAP-Rule" id="MF_01358"/>
    </source>
</evidence>
<evidence type="ECO:0000256" key="7">
    <source>
        <dbReference type="RuleBase" id="RU003685"/>
    </source>
</evidence>
<dbReference type="PANTHER" id="PTHR11993">
    <property type="entry name" value="NADH-UBIQUINONE OXIDOREDUCTASE 49 KDA SUBUNIT"/>
    <property type="match status" value="1"/>
</dbReference>
<dbReference type="GO" id="GO:0005886">
    <property type="term" value="C:plasma membrane"/>
    <property type="evidence" value="ECO:0007669"/>
    <property type="project" value="UniProtKB-SubCell"/>
</dbReference>
<dbReference type="RefSeq" id="WP_183861459.1">
    <property type="nucleotide sequence ID" value="NZ_JACHFH010000018.1"/>
</dbReference>
<dbReference type="Pfam" id="PF00346">
    <property type="entry name" value="Complex1_49kDa"/>
    <property type="match status" value="1"/>
</dbReference>
<comment type="subcellular location">
    <subcellularLocation>
        <location evidence="6">Cell membrane</location>
        <topology evidence="6">Peripheral membrane protein</topology>
        <orientation evidence="6">Cytoplasmic side</orientation>
    </subcellularLocation>
</comment>
<evidence type="ECO:0000259" key="8">
    <source>
        <dbReference type="Pfam" id="PF00346"/>
    </source>
</evidence>
<keyword evidence="4 6" id="KW-1278">Translocase</keyword>
<dbReference type="InterPro" id="IPR001135">
    <property type="entry name" value="NADH_Q_OxRdtase_suD"/>
</dbReference>
<comment type="function">
    <text evidence="6">NDH-1 shuttles electrons from NADH, via FMN and iron-sulfur (Fe-S) centers, to quinones in the respiratory chain. The immediate electron acceptor for the enzyme in this species is believed to be a menaquinone. Couples the redox reaction to proton translocation (for every two electrons transferred, four hydrogen ions are translocated across the cytoplasmic membrane), and thus conserves the redox energy in a proton gradient.</text>
</comment>
<comment type="subunit">
    <text evidence="6">NDH-1 is composed of 14 different subunits. Subunits NuoB, C, D, E, F, and G constitute the peripheral sector of the complex.</text>
</comment>
<dbReference type="PANTHER" id="PTHR11993:SF10">
    <property type="entry name" value="NADH DEHYDROGENASE [UBIQUINONE] IRON-SULFUR PROTEIN 2, MITOCHONDRIAL"/>
    <property type="match status" value="1"/>
</dbReference>
<dbReference type="NCBIfam" id="NF008974">
    <property type="entry name" value="PRK12322.1"/>
    <property type="match status" value="1"/>
</dbReference>
<dbReference type="EC" id="7.1.1.-" evidence="6"/>
<dbReference type="GO" id="GO:0048038">
    <property type="term" value="F:quinone binding"/>
    <property type="evidence" value="ECO:0007669"/>
    <property type="project" value="UniProtKB-KW"/>
</dbReference>
<dbReference type="InterPro" id="IPR014029">
    <property type="entry name" value="NADH_UbQ_OxRdtase_49kDa_CS"/>
</dbReference>
<dbReference type="HAMAP" id="MF_01358">
    <property type="entry name" value="NDH1_NuoD"/>
    <property type="match status" value="1"/>
</dbReference>
<evidence type="ECO:0000256" key="1">
    <source>
        <dbReference type="ARBA" id="ARBA00005769"/>
    </source>
</evidence>
<sequence>MIQTESYKLSMGPVHPSTHGVLQVWLTLDGERILRADPCMGYLHRGIEKLLEKRTYFQCLPYTDRLDYVSAMNNNLGYCSAVEKLAQIEVPKRAQYIRVIMAELNRIASHMIFIGSLAVDLGATTGMIYPFRDRERILDIFNELCGARMTYSYIRIGGVKSDLAVKVISMIDDFLAKLTDMIDEYNDLLTGNEIFQYRLKNTSILTAKQAMELGITGPMLRASGVSYDLRKDNTYCSYEDFDFSIPLGEKGDNWDRYIVRLKEMSESAKIIKQALAGLPTGEFMAKVPKVLKPPKGEVYDVTEGPRGEVGYHIVSDGSAKPYRVHIRRPSFINLQALDIMCRGYLVGDVVAAMSTIDPIMGEVDC</sequence>
<evidence type="ECO:0000256" key="3">
    <source>
        <dbReference type="ARBA" id="ARBA00022719"/>
    </source>
</evidence>
<protein>
    <recommendedName>
        <fullName evidence="6">NADH-quinone oxidoreductase subunit D</fullName>
        <ecNumber evidence="6">7.1.1.-</ecNumber>
    </recommendedName>
    <alternativeName>
        <fullName evidence="6">NADH dehydrogenase I subunit D</fullName>
    </alternativeName>
    <alternativeName>
        <fullName evidence="6">NDH-1 subunit D</fullName>
    </alternativeName>
</protein>
<keyword evidence="6" id="KW-0472">Membrane</keyword>
<dbReference type="Proteomes" id="UP000559117">
    <property type="component" value="Unassembled WGS sequence"/>
</dbReference>
<name>A0A840UQP0_9FIRM</name>